<evidence type="ECO:0000313" key="2">
    <source>
        <dbReference type="Proteomes" id="UP001467690"/>
    </source>
</evidence>
<accession>A0ABV1RID2</accession>
<feature type="non-terminal residue" evidence="1">
    <location>
        <position position="1"/>
    </location>
</feature>
<dbReference type="EMBL" id="JBELOE010000224">
    <property type="protein sequence ID" value="MER2492707.1"/>
    <property type="molecule type" value="Genomic_DNA"/>
</dbReference>
<comment type="caution">
    <text evidence="1">The sequence shown here is derived from an EMBL/GenBank/DDBJ whole genome shotgun (WGS) entry which is preliminary data.</text>
</comment>
<evidence type="ECO:0008006" key="3">
    <source>
        <dbReference type="Google" id="ProtNLM"/>
    </source>
</evidence>
<dbReference type="Proteomes" id="UP001467690">
    <property type="component" value="Unassembled WGS sequence"/>
</dbReference>
<gene>
    <name evidence="1" type="ORF">ABS311_12550</name>
</gene>
<protein>
    <recommendedName>
        <fullName evidence="3">Transposase</fullName>
    </recommendedName>
</protein>
<keyword evidence="2" id="KW-1185">Reference proteome</keyword>
<organism evidence="1 2">
    <name type="scientific">Catenovulum sediminis</name>
    <dbReference type="NCBI Taxonomy" id="1740262"/>
    <lineage>
        <taxon>Bacteria</taxon>
        <taxon>Pseudomonadati</taxon>
        <taxon>Pseudomonadota</taxon>
        <taxon>Gammaproteobacteria</taxon>
        <taxon>Alteromonadales</taxon>
        <taxon>Alteromonadaceae</taxon>
        <taxon>Catenovulum</taxon>
    </lineage>
</organism>
<proteinExistence type="predicted"/>
<name>A0ABV1RID2_9ALTE</name>
<sequence>IEGAQLDNNKMENQLKLIIRDRKNAMFKKTQAGADIGDVLTSLIATCADAGVNALDYLTVLQRYSDKLRLNPELYLPWNYKSQSPD</sequence>
<reference evidence="1 2" key="1">
    <citation type="submission" date="2024-06" db="EMBL/GenBank/DDBJ databases">
        <authorList>
            <person name="Chen R.Y."/>
        </authorList>
    </citation>
    <scope>NUCLEOTIDE SEQUENCE [LARGE SCALE GENOMIC DNA]</scope>
    <source>
        <strain evidence="1 2">D2</strain>
    </source>
</reference>
<evidence type="ECO:0000313" key="1">
    <source>
        <dbReference type="EMBL" id="MER2492707.1"/>
    </source>
</evidence>